<dbReference type="OMA" id="SWNSLEY"/>
<keyword evidence="15" id="KW-1015">Disulfide bond</keyword>
<dbReference type="InterPro" id="IPR003591">
    <property type="entry name" value="Leu-rich_rpt_typical-subtyp"/>
</dbReference>
<evidence type="ECO:0000256" key="6">
    <source>
        <dbReference type="ARBA" id="ARBA00022729"/>
    </source>
</evidence>
<evidence type="ECO:0000256" key="3">
    <source>
        <dbReference type="ARBA" id="ARBA00022588"/>
    </source>
</evidence>
<evidence type="ECO:0000256" key="1">
    <source>
        <dbReference type="ARBA" id="ARBA00004479"/>
    </source>
</evidence>
<dbReference type="GO" id="GO:0004888">
    <property type="term" value="F:transmembrane signaling receptor activity"/>
    <property type="evidence" value="ECO:0007669"/>
    <property type="project" value="InterPro"/>
</dbReference>
<comment type="subcellular location">
    <subcellularLocation>
        <location evidence="1">Membrane</location>
        <topology evidence="1">Single-pass type I membrane protein</topology>
    </subcellularLocation>
</comment>
<keyword evidence="11 14" id="KW-0675">Receptor</keyword>
<dbReference type="Gene3D" id="3.40.50.10140">
    <property type="entry name" value="Toll/interleukin-1 receptor homology (TIR) domain"/>
    <property type="match status" value="1"/>
</dbReference>
<keyword evidence="6 17" id="KW-0732">Signal</keyword>
<evidence type="ECO:0000313" key="19">
    <source>
        <dbReference type="Ensembl" id="ENSMMOP00000003818.1"/>
    </source>
</evidence>
<evidence type="ECO:0000256" key="11">
    <source>
        <dbReference type="ARBA" id="ARBA00023170"/>
    </source>
</evidence>
<keyword evidence="20" id="KW-1185">Reference proteome</keyword>
<comment type="similarity">
    <text evidence="2 14">Belongs to the Toll-like receptor family.</text>
</comment>
<dbReference type="PANTHER" id="PTHR24365:SF422">
    <property type="entry name" value="TOLL-LIKE RECEPTOR 6"/>
    <property type="match status" value="1"/>
</dbReference>
<keyword evidence="8 14" id="KW-0391">Immunity</keyword>
<feature type="domain" description="TIR" evidence="18">
    <location>
        <begin position="641"/>
        <end position="784"/>
    </location>
</feature>
<keyword evidence="12" id="KW-0325">Glycoprotein</keyword>
<dbReference type="SUPFAM" id="SSF52200">
    <property type="entry name" value="Toll/Interleukin receptor TIR domain"/>
    <property type="match status" value="1"/>
</dbReference>
<dbReference type="InterPro" id="IPR001611">
    <property type="entry name" value="Leu-rich_rpt"/>
</dbReference>
<keyword evidence="5 16" id="KW-0812">Transmembrane</keyword>
<feature type="signal peptide" evidence="17">
    <location>
        <begin position="1"/>
        <end position="21"/>
    </location>
</feature>
<dbReference type="InterPro" id="IPR035897">
    <property type="entry name" value="Toll_tir_struct_dom_sf"/>
</dbReference>
<reference evidence="19" key="2">
    <citation type="submission" date="2025-09" db="UniProtKB">
        <authorList>
            <consortium name="Ensembl"/>
        </authorList>
    </citation>
    <scope>IDENTIFICATION</scope>
</reference>
<dbReference type="Proteomes" id="UP000261620">
    <property type="component" value="Unplaced"/>
</dbReference>
<evidence type="ECO:0000313" key="20">
    <source>
        <dbReference type="Proteomes" id="UP000261620"/>
    </source>
</evidence>
<name>A0A3Q3VRP4_MOLML</name>
<feature type="transmembrane region" description="Helical" evidence="16">
    <location>
        <begin position="584"/>
        <end position="609"/>
    </location>
</feature>
<keyword evidence="3 14" id="KW-0399">Innate immunity</keyword>
<evidence type="ECO:0000256" key="10">
    <source>
        <dbReference type="ARBA" id="ARBA00023136"/>
    </source>
</evidence>
<dbReference type="InterPro" id="IPR000157">
    <property type="entry name" value="TIR_dom"/>
</dbReference>
<dbReference type="GO" id="GO:0045087">
    <property type="term" value="P:innate immune response"/>
    <property type="evidence" value="ECO:0007669"/>
    <property type="project" value="UniProtKB-UniRule"/>
</dbReference>
<evidence type="ECO:0000256" key="2">
    <source>
        <dbReference type="ARBA" id="ARBA00009634"/>
    </source>
</evidence>
<keyword evidence="10 16" id="KW-0472">Membrane</keyword>
<dbReference type="PROSITE" id="PS50104">
    <property type="entry name" value="TIR"/>
    <property type="match status" value="1"/>
</dbReference>
<dbReference type="GO" id="GO:0005886">
    <property type="term" value="C:plasma membrane"/>
    <property type="evidence" value="ECO:0007669"/>
    <property type="project" value="TreeGrafter"/>
</dbReference>
<dbReference type="AlphaFoldDB" id="A0A3Q3VRP4"/>
<feature type="disulfide bond" evidence="15">
    <location>
        <begin position="420"/>
        <end position="443"/>
    </location>
</feature>
<dbReference type="SUPFAM" id="SSF52058">
    <property type="entry name" value="L domain-like"/>
    <property type="match status" value="1"/>
</dbReference>
<dbReference type="InterPro" id="IPR032675">
    <property type="entry name" value="LRR_dom_sf"/>
</dbReference>
<proteinExistence type="inferred from homology"/>
<reference evidence="19" key="1">
    <citation type="submission" date="2025-08" db="UniProtKB">
        <authorList>
            <consortium name="Ensembl"/>
        </authorList>
    </citation>
    <scope>IDENTIFICATION</scope>
</reference>
<sequence>MRPMMATFWVTIVVGLQLCTSSPVIINLSKQNLSSVPRDLPQTAELLDLSCNHIRVLHRGDFQNTPMLRFLNMSWNGLVEIDPETFIDVPLLEDLELSHNRLKNLYDQRYLLHTGNLVVLNLACNKFLVMTLAREFTSLVKLKRLVLGAKNISVGDFGNIAQVNLSTLTLSIEGELVYEASSVKDVHAQRLQIAFTSFEKVNYHLMDDALSFFDEVELLNLTAGYKDLSEQLGGRAQIRTSGLYLTNLSVSWPDFTNFVNVVLRTSITHLSISDVALYNMPFKDTPVATTSKMQSVTLRGAVVHAFVFSQEAVYNFFINLPVKSAAITYTEIIHMTCPKSPSPITQLNFSYCALSDSIFSRVQGVQVLECKNLDSVRELSLEGNNLKSLKLLSERMQYMTSLQHLDLSLNLLVYDGLEECVWPQNITNMILTSNGLTDSVFKCLPKEIETLDLQNNQVSTVSSSIFKLEKLLSLNLNSNRLLDLPVCDNFPLLNELLLNSNSLSAPSMSNLKSCPNLKTLDVSDNPFTCTCALKSFISLGIKSEKDRTGVELLSWPVRYYCTYPEAVRDSTLNNISIPEISCNVGLLAAAILCPAVAVIIAVLSLCRYFDVPWYMGMIWQWTRAKHRARMARVRPEDLVGVEFHAFVSYSQNDADWVHTRLLPNLEGPSGGLCMCHHEKNFVPGKTIIENIITCVQKSRRCVFVLSAHFVKSEWCHYELYFASHERLAQGSDSIVLVLLEPLPQYLIPSKYYQLKSMMGRHTYLEWPQDMAKQRLFWANLRAALQGDLPYAQDTEHEE</sequence>
<dbReference type="PRINTS" id="PR01537">
    <property type="entry name" value="INTRLKN1R1F"/>
</dbReference>
<dbReference type="PANTHER" id="PTHR24365">
    <property type="entry name" value="TOLL-LIKE RECEPTOR"/>
    <property type="match status" value="1"/>
</dbReference>
<evidence type="ECO:0000256" key="15">
    <source>
        <dbReference type="PIRSR" id="PIRSR037595-2"/>
    </source>
</evidence>
<evidence type="ECO:0000256" key="16">
    <source>
        <dbReference type="SAM" id="Phobius"/>
    </source>
</evidence>
<evidence type="ECO:0000256" key="17">
    <source>
        <dbReference type="SAM" id="SignalP"/>
    </source>
</evidence>
<dbReference type="GO" id="GO:0002224">
    <property type="term" value="P:toll-like receptor signaling pathway"/>
    <property type="evidence" value="ECO:0007669"/>
    <property type="project" value="InterPro"/>
</dbReference>
<dbReference type="InterPro" id="IPR017241">
    <property type="entry name" value="Toll-like_receptor"/>
</dbReference>
<dbReference type="FunFam" id="3.40.50.10140:FF:000001">
    <property type="entry name" value="Toll-like receptor 2"/>
    <property type="match status" value="1"/>
</dbReference>
<accession>A0A3Q3VRP4</accession>
<keyword evidence="13 14" id="KW-0395">Inflammatory response</keyword>
<feature type="chain" id="PRO_5018582832" description="TIR domain-containing protein" evidence="17">
    <location>
        <begin position="22"/>
        <end position="798"/>
    </location>
</feature>
<evidence type="ECO:0000256" key="7">
    <source>
        <dbReference type="ARBA" id="ARBA00022737"/>
    </source>
</evidence>
<dbReference type="GO" id="GO:0006954">
    <property type="term" value="P:inflammatory response"/>
    <property type="evidence" value="ECO:0007669"/>
    <property type="project" value="UniProtKB-UniRule"/>
</dbReference>
<dbReference type="Gene3D" id="3.80.10.10">
    <property type="entry name" value="Ribonuclease Inhibitor"/>
    <property type="match status" value="1"/>
</dbReference>
<dbReference type="PIRSF" id="PIRSF037595">
    <property type="entry name" value="Toll-like_receptor"/>
    <property type="match status" value="1"/>
</dbReference>
<evidence type="ECO:0000256" key="13">
    <source>
        <dbReference type="ARBA" id="ARBA00023198"/>
    </source>
</evidence>
<evidence type="ECO:0000256" key="5">
    <source>
        <dbReference type="ARBA" id="ARBA00022692"/>
    </source>
</evidence>
<keyword evidence="9 16" id="KW-1133">Transmembrane helix</keyword>
<dbReference type="Ensembl" id="ENSMMOT00000003888.1">
    <property type="protein sequence ID" value="ENSMMOP00000003818.1"/>
    <property type="gene ID" value="ENSMMOG00000002926.1"/>
</dbReference>
<evidence type="ECO:0000259" key="18">
    <source>
        <dbReference type="PROSITE" id="PS50104"/>
    </source>
</evidence>
<evidence type="ECO:0000256" key="9">
    <source>
        <dbReference type="ARBA" id="ARBA00022989"/>
    </source>
</evidence>
<evidence type="ECO:0000256" key="8">
    <source>
        <dbReference type="ARBA" id="ARBA00022859"/>
    </source>
</evidence>
<dbReference type="Pfam" id="PF01582">
    <property type="entry name" value="TIR"/>
    <property type="match status" value="1"/>
</dbReference>
<organism evidence="19 20">
    <name type="scientific">Mola mola</name>
    <name type="common">Ocean sunfish</name>
    <name type="synonym">Tetraodon mola</name>
    <dbReference type="NCBI Taxonomy" id="94237"/>
    <lineage>
        <taxon>Eukaryota</taxon>
        <taxon>Metazoa</taxon>
        <taxon>Chordata</taxon>
        <taxon>Craniata</taxon>
        <taxon>Vertebrata</taxon>
        <taxon>Euteleostomi</taxon>
        <taxon>Actinopterygii</taxon>
        <taxon>Neopterygii</taxon>
        <taxon>Teleostei</taxon>
        <taxon>Neoteleostei</taxon>
        <taxon>Acanthomorphata</taxon>
        <taxon>Eupercaria</taxon>
        <taxon>Tetraodontiformes</taxon>
        <taxon>Molidae</taxon>
        <taxon>Mola</taxon>
    </lineage>
</organism>
<dbReference type="SMART" id="SM00255">
    <property type="entry name" value="TIR"/>
    <property type="match status" value="1"/>
</dbReference>
<evidence type="ECO:0000256" key="12">
    <source>
        <dbReference type="ARBA" id="ARBA00023180"/>
    </source>
</evidence>
<evidence type="ECO:0000256" key="14">
    <source>
        <dbReference type="PIRNR" id="PIRNR037595"/>
    </source>
</evidence>
<evidence type="ECO:0000256" key="4">
    <source>
        <dbReference type="ARBA" id="ARBA00022614"/>
    </source>
</evidence>
<dbReference type="SMART" id="SM00369">
    <property type="entry name" value="LRR_TYP"/>
    <property type="match status" value="5"/>
</dbReference>
<protein>
    <recommendedName>
        <fullName evidence="18">TIR domain-containing protein</fullName>
    </recommendedName>
</protein>
<dbReference type="STRING" id="94237.ENSMMOP00000003818"/>
<dbReference type="PROSITE" id="PS51450">
    <property type="entry name" value="LRR"/>
    <property type="match status" value="1"/>
</dbReference>
<keyword evidence="7" id="KW-0677">Repeat</keyword>
<keyword evidence="4" id="KW-0433">Leucine-rich repeat</keyword>